<dbReference type="Proteomes" id="UP000198583">
    <property type="component" value="Unassembled WGS sequence"/>
</dbReference>
<dbReference type="Gene3D" id="3.40.50.2300">
    <property type="match status" value="2"/>
</dbReference>
<organism evidence="5 6">
    <name type="scientific">Lentzea waywayandensis</name>
    <dbReference type="NCBI Taxonomy" id="84724"/>
    <lineage>
        <taxon>Bacteria</taxon>
        <taxon>Bacillati</taxon>
        <taxon>Actinomycetota</taxon>
        <taxon>Actinomycetes</taxon>
        <taxon>Pseudonocardiales</taxon>
        <taxon>Pseudonocardiaceae</taxon>
        <taxon>Lentzea</taxon>
    </lineage>
</organism>
<protein>
    <submittedName>
        <fullName evidence="5">ABC-type branched-chain amino acid transport system, substrate-binding protein</fullName>
    </submittedName>
</protein>
<evidence type="ECO:0000256" key="2">
    <source>
        <dbReference type="ARBA" id="ARBA00022729"/>
    </source>
</evidence>
<gene>
    <name evidence="5" type="ORF">SAMN04488564_1214</name>
</gene>
<dbReference type="InterPro" id="IPR028082">
    <property type="entry name" value="Peripla_BP_I"/>
</dbReference>
<evidence type="ECO:0000259" key="4">
    <source>
        <dbReference type="Pfam" id="PF13458"/>
    </source>
</evidence>
<feature type="domain" description="Leucine-binding protein" evidence="4">
    <location>
        <begin position="41"/>
        <end position="366"/>
    </location>
</feature>
<proteinExistence type="inferred from homology"/>
<feature type="signal peptide" evidence="3">
    <location>
        <begin position="1"/>
        <end position="21"/>
    </location>
</feature>
<dbReference type="Pfam" id="PF13458">
    <property type="entry name" value="Peripla_BP_6"/>
    <property type="match status" value="1"/>
</dbReference>
<dbReference type="STRING" id="84724.SAMN04488564_1214"/>
<keyword evidence="6" id="KW-1185">Reference proteome</keyword>
<dbReference type="PANTHER" id="PTHR47235">
    <property type="entry name" value="BLR6548 PROTEIN"/>
    <property type="match status" value="1"/>
</dbReference>
<dbReference type="OrthoDB" id="7337537at2"/>
<accession>A0A1I6FIB2</accession>
<evidence type="ECO:0000313" key="5">
    <source>
        <dbReference type="EMBL" id="SFR29681.1"/>
    </source>
</evidence>
<dbReference type="SUPFAM" id="SSF53822">
    <property type="entry name" value="Periplasmic binding protein-like I"/>
    <property type="match status" value="1"/>
</dbReference>
<sequence length="411" mass="44216">MSIRHLFLPTALLLAALTGCAGNDQMNQPVRTGPGVTDEAISLGVLTDMTGPFKGTSVLRIRGYELYLDQVNKRGGVCGRRVELKQKDHAYDVQKALDGYFDLEPQVLGFIDVTGQPMTAAIEPDLMQTRALTVPGSWAASLLGNPHMMIVGTTYDLDIINGLDHFKRKGALNTGDMIGHLHLRGSFGDNALEGSRFVAENWDMKISEQAVTETTANLTTQIAALKAADAKVLVLSLTPPQTAAAVGIAAQLGWTVPILSSAVSYDPAIMQSPVAAVFAKQVLLTSPVAPWSGEARGVRELRDAYEQRWPGEPGSLNSVHGYTVALAYVAVLEKACEKNDLTRDGVLRAFHETNSIDTLGLTGELRFSLVGRPSATQSYMSKPDVAVPGTLKVEQSLFESELVKLKGTRAR</sequence>
<dbReference type="EMBL" id="FOYL01000021">
    <property type="protein sequence ID" value="SFR29681.1"/>
    <property type="molecule type" value="Genomic_DNA"/>
</dbReference>
<dbReference type="PANTHER" id="PTHR47235:SF1">
    <property type="entry name" value="BLR6548 PROTEIN"/>
    <property type="match status" value="1"/>
</dbReference>
<dbReference type="InterPro" id="IPR028081">
    <property type="entry name" value="Leu-bd"/>
</dbReference>
<evidence type="ECO:0000256" key="3">
    <source>
        <dbReference type="SAM" id="SignalP"/>
    </source>
</evidence>
<reference evidence="6" key="1">
    <citation type="submission" date="2016-10" db="EMBL/GenBank/DDBJ databases">
        <authorList>
            <person name="Varghese N."/>
            <person name="Submissions S."/>
        </authorList>
    </citation>
    <scope>NUCLEOTIDE SEQUENCE [LARGE SCALE GENOMIC DNA]</scope>
    <source>
        <strain evidence="6">DSM 44232</strain>
    </source>
</reference>
<dbReference type="AlphaFoldDB" id="A0A1I6FIB2"/>
<name>A0A1I6FIB2_9PSEU</name>
<dbReference type="PROSITE" id="PS51257">
    <property type="entry name" value="PROKAR_LIPOPROTEIN"/>
    <property type="match status" value="1"/>
</dbReference>
<keyword evidence="2 3" id="KW-0732">Signal</keyword>
<feature type="chain" id="PRO_5039693139" evidence="3">
    <location>
        <begin position="22"/>
        <end position="411"/>
    </location>
</feature>
<comment type="similarity">
    <text evidence="1">Belongs to the leucine-binding protein family.</text>
</comment>
<evidence type="ECO:0000313" key="6">
    <source>
        <dbReference type="Proteomes" id="UP000198583"/>
    </source>
</evidence>
<evidence type="ECO:0000256" key="1">
    <source>
        <dbReference type="ARBA" id="ARBA00010062"/>
    </source>
</evidence>